<dbReference type="InterPro" id="IPR000683">
    <property type="entry name" value="Gfo/Idh/MocA-like_OxRdtase_N"/>
</dbReference>
<accession>A0A3A9KEA8</accession>
<dbReference type="SUPFAM" id="SSF51735">
    <property type="entry name" value="NAD(P)-binding Rossmann-fold domains"/>
    <property type="match status" value="1"/>
</dbReference>
<dbReference type="InterPro" id="IPR036291">
    <property type="entry name" value="NAD(P)-bd_dom_sf"/>
</dbReference>
<dbReference type="Gene3D" id="3.30.360.10">
    <property type="entry name" value="Dihydrodipicolinate Reductase, domain 2"/>
    <property type="match status" value="1"/>
</dbReference>
<dbReference type="OrthoDB" id="9815825at2"/>
<dbReference type="SUPFAM" id="SSF55347">
    <property type="entry name" value="Glyceraldehyde-3-phosphate dehydrogenase-like, C-terminal domain"/>
    <property type="match status" value="1"/>
</dbReference>
<protein>
    <submittedName>
        <fullName evidence="5">Oxidoreductase</fullName>
    </submittedName>
</protein>
<organism evidence="5 6">
    <name type="scientific">Salipaludibacillus neizhouensis</name>
    <dbReference type="NCBI Taxonomy" id="885475"/>
    <lineage>
        <taxon>Bacteria</taxon>
        <taxon>Bacillati</taxon>
        <taxon>Bacillota</taxon>
        <taxon>Bacilli</taxon>
        <taxon>Bacillales</taxon>
        <taxon>Bacillaceae</taxon>
    </lineage>
</organism>
<dbReference type="RefSeq" id="WP_110938302.1">
    <property type="nucleotide sequence ID" value="NZ_KZ614147.1"/>
</dbReference>
<evidence type="ECO:0000256" key="1">
    <source>
        <dbReference type="ARBA" id="ARBA00010928"/>
    </source>
</evidence>
<comment type="similarity">
    <text evidence="1">Belongs to the Gfo/Idh/MocA family.</text>
</comment>
<dbReference type="Gene3D" id="3.40.50.720">
    <property type="entry name" value="NAD(P)-binding Rossmann-like Domain"/>
    <property type="match status" value="1"/>
</dbReference>
<dbReference type="GO" id="GO:0016491">
    <property type="term" value="F:oxidoreductase activity"/>
    <property type="evidence" value="ECO:0007669"/>
    <property type="project" value="UniProtKB-KW"/>
</dbReference>
<dbReference type="Pfam" id="PF01408">
    <property type="entry name" value="GFO_IDH_MocA"/>
    <property type="match status" value="1"/>
</dbReference>
<sequence length="335" mass="37045">MANKIKWGILSSAKIAETAFVPAIKLAKQAELKAVASESGKAADTAKRWGIDTSYDSYKELLQDPTIDAIYIPLPNSLHKKWLIEAVQAKKHVLVEKPAALTSDEVKEMNAAAKENGVVWMEAFMYQFHPQHSQVKKWLGEGEIGEVKLFRGSFSFSMDVNSGNIRLNSELGGGSLFDVGCYCVHASRFIFEEEPVQVFGHANHHPEKKVDLSTTGILTFENKQAVIDCSFEQANVNRYEVVGTKGSIEVPYAFRPDGNPNNGLGEVILKDSAGKTVAVETFDANQYTVQIDHFSQAILDNKQPSYTPEQTILNMTVIESLYQSIDEGKPVSLKN</sequence>
<evidence type="ECO:0000256" key="2">
    <source>
        <dbReference type="ARBA" id="ARBA00023002"/>
    </source>
</evidence>
<reference evidence="5 6" key="1">
    <citation type="submission" date="2017-10" db="EMBL/GenBank/DDBJ databases">
        <title>Bacillus sp. nov., a halophilic bacterium isolated from a Keqin Lake.</title>
        <authorList>
            <person name="Wang H."/>
        </authorList>
    </citation>
    <scope>NUCLEOTIDE SEQUENCE [LARGE SCALE GENOMIC DNA]</scope>
    <source>
        <strain evidence="5 6">KCTC 13187</strain>
    </source>
</reference>
<dbReference type="InterPro" id="IPR055170">
    <property type="entry name" value="GFO_IDH_MocA-like_dom"/>
</dbReference>
<feature type="domain" description="GFO/IDH/MocA-like oxidoreductase" evidence="4">
    <location>
        <begin position="133"/>
        <end position="249"/>
    </location>
</feature>
<dbReference type="EMBL" id="PDOE01000002">
    <property type="protein sequence ID" value="RKL67963.1"/>
    <property type="molecule type" value="Genomic_DNA"/>
</dbReference>
<evidence type="ECO:0000259" key="4">
    <source>
        <dbReference type="Pfam" id="PF22725"/>
    </source>
</evidence>
<evidence type="ECO:0000313" key="6">
    <source>
        <dbReference type="Proteomes" id="UP000281498"/>
    </source>
</evidence>
<gene>
    <name evidence="5" type="ORF">CR203_05515</name>
</gene>
<dbReference type="Pfam" id="PF22725">
    <property type="entry name" value="GFO_IDH_MocA_C3"/>
    <property type="match status" value="1"/>
</dbReference>
<comment type="caution">
    <text evidence="5">The sequence shown here is derived from an EMBL/GenBank/DDBJ whole genome shotgun (WGS) entry which is preliminary data.</text>
</comment>
<evidence type="ECO:0000259" key="3">
    <source>
        <dbReference type="Pfam" id="PF01408"/>
    </source>
</evidence>
<dbReference type="AlphaFoldDB" id="A0A3A9KEA8"/>
<keyword evidence="2" id="KW-0560">Oxidoreductase</keyword>
<proteinExistence type="inferred from homology"/>
<name>A0A3A9KEA8_9BACI</name>
<evidence type="ECO:0000313" key="5">
    <source>
        <dbReference type="EMBL" id="RKL67963.1"/>
    </source>
</evidence>
<dbReference type="Proteomes" id="UP000281498">
    <property type="component" value="Unassembled WGS sequence"/>
</dbReference>
<dbReference type="PANTHER" id="PTHR22604:SF105">
    <property type="entry name" value="TRANS-1,2-DIHYDROBENZENE-1,2-DIOL DEHYDROGENASE"/>
    <property type="match status" value="1"/>
</dbReference>
<dbReference type="GO" id="GO:0000166">
    <property type="term" value="F:nucleotide binding"/>
    <property type="evidence" value="ECO:0007669"/>
    <property type="project" value="InterPro"/>
</dbReference>
<dbReference type="InterPro" id="IPR050984">
    <property type="entry name" value="Gfo/Idh/MocA_domain"/>
</dbReference>
<dbReference type="PANTHER" id="PTHR22604">
    <property type="entry name" value="OXIDOREDUCTASES"/>
    <property type="match status" value="1"/>
</dbReference>
<keyword evidence="6" id="KW-1185">Reference proteome</keyword>
<feature type="domain" description="Gfo/Idh/MocA-like oxidoreductase N-terminal" evidence="3">
    <location>
        <begin position="12"/>
        <end position="122"/>
    </location>
</feature>